<dbReference type="GO" id="GO:0006508">
    <property type="term" value="P:proteolysis"/>
    <property type="evidence" value="ECO:0007669"/>
    <property type="project" value="UniProtKB-KW"/>
</dbReference>
<keyword evidence="1" id="KW-0479">Metal-binding</keyword>
<organism evidence="2">
    <name type="scientific">Trepomonas sp. PC1</name>
    <dbReference type="NCBI Taxonomy" id="1076344"/>
    <lineage>
        <taxon>Eukaryota</taxon>
        <taxon>Metamonada</taxon>
        <taxon>Diplomonadida</taxon>
        <taxon>Hexamitidae</taxon>
        <taxon>Hexamitinae</taxon>
        <taxon>Trepomonas</taxon>
    </lineage>
</organism>
<dbReference type="PANTHER" id="PTHR34448">
    <property type="entry name" value="AMINOPEPTIDASE"/>
    <property type="match status" value="1"/>
</dbReference>
<dbReference type="SUPFAM" id="SSF144052">
    <property type="entry name" value="Thermophilic metalloprotease-like"/>
    <property type="match status" value="1"/>
</dbReference>
<accession>A0A146KD67</accession>
<keyword evidence="2" id="KW-0378">Hydrolase</keyword>
<dbReference type="InterPro" id="IPR000787">
    <property type="entry name" value="Peptidase_M29"/>
</dbReference>
<dbReference type="GO" id="GO:0004177">
    <property type="term" value="F:aminopeptidase activity"/>
    <property type="evidence" value="ECO:0007669"/>
    <property type="project" value="InterPro"/>
</dbReference>
<gene>
    <name evidence="2" type="ORF">TPC1_12556</name>
</gene>
<dbReference type="Pfam" id="PF02073">
    <property type="entry name" value="Peptidase_M29"/>
    <property type="match status" value="1"/>
</dbReference>
<dbReference type="PANTHER" id="PTHR34448:SF3">
    <property type="entry name" value="AMINOPEPTIDASE AMPS"/>
    <property type="match status" value="1"/>
</dbReference>
<dbReference type="AlphaFoldDB" id="A0A146KD67"/>
<dbReference type="GO" id="GO:0008237">
    <property type="term" value="F:metallopeptidase activity"/>
    <property type="evidence" value="ECO:0007669"/>
    <property type="project" value="UniProtKB-KW"/>
</dbReference>
<keyword evidence="2" id="KW-0482">Metalloprotease</keyword>
<name>A0A146KD67_9EUKA</name>
<dbReference type="GO" id="GO:0046872">
    <property type="term" value="F:metal ion binding"/>
    <property type="evidence" value="ECO:0007669"/>
    <property type="project" value="UniProtKB-KW"/>
</dbReference>
<dbReference type="EMBL" id="GDID01001903">
    <property type="protein sequence ID" value="JAP94703.1"/>
    <property type="molecule type" value="Transcribed_RNA"/>
</dbReference>
<evidence type="ECO:0000313" key="2">
    <source>
        <dbReference type="EMBL" id="JAP94703.1"/>
    </source>
</evidence>
<sequence>IHSEFYQKLAEVAVNIGLNVQENEKINIIMPIYENDEFVELVKQQVILRKAQINQIITNKSFGHCICILPQDDSFRYCIFPFPSQEWANAIFGDTENSFQQLVTSIEKCVLVDYQILDDEMHRREKILNSLNLKQLICTSQESKTFLTLGLNKAIWTAGSCKDPKTGVNFWHNIPSFEVFTAPNKYLVDGFVKITKPAIFNNHQVDDLSFSFKSGIVEEFECKKEQRDVLEKFFNFYVNAKLLGEVAIVDKYSPINQQDFIFQNVLLDENACCHIAFGKAYDYSGEDKETLNQSNTHQDVMFGTNDMNITGITQEDEMITIMIDGEWELFD</sequence>
<protein>
    <submittedName>
        <fullName evidence="2">Thermophilic metalloprotease (M29) family protein</fullName>
    </submittedName>
</protein>
<evidence type="ECO:0000256" key="1">
    <source>
        <dbReference type="ARBA" id="ARBA00022723"/>
    </source>
</evidence>
<proteinExistence type="predicted"/>
<reference evidence="2" key="1">
    <citation type="submission" date="2015-07" db="EMBL/GenBank/DDBJ databases">
        <title>Adaptation to a free-living lifestyle via gene acquisitions in the diplomonad Trepomonas sp. PC1.</title>
        <authorList>
            <person name="Xu F."/>
            <person name="Jerlstrom-Hultqvist J."/>
            <person name="Kolisko M."/>
            <person name="Simpson A.G.B."/>
            <person name="Roger A.J."/>
            <person name="Svard S.G."/>
            <person name="Andersson J.O."/>
        </authorList>
    </citation>
    <scope>NUCLEOTIDE SEQUENCE</scope>
    <source>
        <strain evidence="2">PC1</strain>
    </source>
</reference>
<dbReference type="InterPro" id="IPR052170">
    <property type="entry name" value="M29_Exopeptidase"/>
</dbReference>
<keyword evidence="2" id="KW-0645">Protease</keyword>
<feature type="non-terminal residue" evidence="2">
    <location>
        <position position="1"/>
    </location>
</feature>